<dbReference type="EMBL" id="AOMB01000041">
    <property type="protein sequence ID" value="EMA36625.1"/>
    <property type="molecule type" value="Genomic_DNA"/>
</dbReference>
<keyword evidence="3" id="KW-1185">Reference proteome</keyword>
<feature type="transmembrane region" description="Helical" evidence="1">
    <location>
        <begin position="64"/>
        <end position="87"/>
    </location>
</feature>
<dbReference type="AlphaFoldDB" id="M0LX03"/>
<organism evidence="2 3">
    <name type="scientific">Halococcus hamelinensis 100A6</name>
    <dbReference type="NCBI Taxonomy" id="1132509"/>
    <lineage>
        <taxon>Archaea</taxon>
        <taxon>Methanobacteriati</taxon>
        <taxon>Methanobacteriota</taxon>
        <taxon>Stenosarchaea group</taxon>
        <taxon>Halobacteria</taxon>
        <taxon>Halobacteriales</taxon>
        <taxon>Halococcaceae</taxon>
        <taxon>Halococcus</taxon>
    </lineage>
</organism>
<dbReference type="OrthoDB" id="266958at2157"/>
<dbReference type="Proteomes" id="UP000011566">
    <property type="component" value="Unassembled WGS sequence"/>
</dbReference>
<keyword evidence="1" id="KW-1133">Transmembrane helix</keyword>
<name>M0LX03_9EURY</name>
<protein>
    <submittedName>
        <fullName evidence="2">Uncharacterized protein</fullName>
    </submittedName>
</protein>
<dbReference type="RefSeq" id="WP_007695372.1">
    <property type="nucleotide sequence ID" value="NZ_AJRK01000423.1"/>
</dbReference>
<proteinExistence type="predicted"/>
<evidence type="ECO:0000256" key="1">
    <source>
        <dbReference type="SAM" id="Phobius"/>
    </source>
</evidence>
<gene>
    <name evidence="2" type="ORF">C447_15246</name>
</gene>
<feature type="transmembrane region" description="Helical" evidence="1">
    <location>
        <begin position="7"/>
        <end position="28"/>
    </location>
</feature>
<sequence>MHPARFVDLLFVYAGVVLVLQAGFFNGWELGPGLLSQAVTGVAALLFPVVRARQPVEERTPSRYGPFVYVFVGLCLLLTTLLVVAVVSS</sequence>
<reference evidence="2 3" key="1">
    <citation type="journal article" date="2014" name="PLoS Genet.">
        <title>Phylogenetically driven sequencing of extremely halophilic archaea reveals strategies for static and dynamic osmo-response.</title>
        <authorList>
            <person name="Becker E.A."/>
            <person name="Seitzer P.M."/>
            <person name="Tritt A."/>
            <person name="Larsen D."/>
            <person name="Krusor M."/>
            <person name="Yao A.I."/>
            <person name="Wu D."/>
            <person name="Madern D."/>
            <person name="Eisen J.A."/>
            <person name="Darling A.E."/>
            <person name="Facciotti M.T."/>
        </authorList>
    </citation>
    <scope>NUCLEOTIDE SEQUENCE [LARGE SCALE GENOMIC DNA]</scope>
    <source>
        <strain evidence="2 3">100A6</strain>
    </source>
</reference>
<feature type="transmembrane region" description="Helical" evidence="1">
    <location>
        <begin position="34"/>
        <end position="52"/>
    </location>
</feature>
<keyword evidence="1" id="KW-0472">Membrane</keyword>
<keyword evidence="1" id="KW-0812">Transmembrane</keyword>
<accession>M0LX03</accession>
<dbReference type="PATRIC" id="fig|1132509.6.peg.3543"/>
<comment type="caution">
    <text evidence="2">The sequence shown here is derived from an EMBL/GenBank/DDBJ whole genome shotgun (WGS) entry which is preliminary data.</text>
</comment>
<evidence type="ECO:0000313" key="3">
    <source>
        <dbReference type="Proteomes" id="UP000011566"/>
    </source>
</evidence>
<evidence type="ECO:0000313" key="2">
    <source>
        <dbReference type="EMBL" id="EMA36625.1"/>
    </source>
</evidence>